<sequence length="145" mass="14522">MKKGFTLIELLVVIAIIGILSSVVLASLNSARSKGSDAAVRAAMSGLRTQADLYYDTNGDYGIKVADGNCATASSMFVDTSVKAIIDNAVSNGGSAGAKCEVDITGEAYAVSVNLKTSGAGYFCIDSSGAATTTSAGTVTDGVCS</sequence>
<dbReference type="PANTHER" id="PTHR30093">
    <property type="entry name" value="GENERAL SECRETION PATHWAY PROTEIN G"/>
    <property type="match status" value="1"/>
</dbReference>
<dbReference type="NCBIfam" id="TIGR02532">
    <property type="entry name" value="IV_pilin_GFxxxE"/>
    <property type="match status" value="1"/>
</dbReference>
<dbReference type="PROSITE" id="PS00409">
    <property type="entry name" value="PROKAR_NTER_METHYL"/>
    <property type="match status" value="1"/>
</dbReference>
<dbReference type="Proteomes" id="UP000228767">
    <property type="component" value="Unassembled WGS sequence"/>
</dbReference>
<comment type="subcellular location">
    <subcellularLocation>
        <location evidence="1">Membrane</location>
        <topology evidence="1">Single-pass membrane protein</topology>
    </subcellularLocation>
</comment>
<reference evidence="6 7" key="1">
    <citation type="submission" date="2017-09" db="EMBL/GenBank/DDBJ databases">
        <title>Depth-based differentiation of microbial function through sediment-hosted aquifers and enrichment of novel symbionts in the deep terrestrial subsurface.</title>
        <authorList>
            <person name="Probst A.J."/>
            <person name="Ladd B."/>
            <person name="Jarett J.K."/>
            <person name="Geller-Mcgrath D.E."/>
            <person name="Sieber C.M."/>
            <person name="Emerson J.B."/>
            <person name="Anantharaman K."/>
            <person name="Thomas B.C."/>
            <person name="Malmstrom R."/>
            <person name="Stieglmeier M."/>
            <person name="Klingl A."/>
            <person name="Woyke T."/>
            <person name="Ryan C.M."/>
            <person name="Banfield J.F."/>
        </authorList>
    </citation>
    <scope>NUCLEOTIDE SEQUENCE [LARGE SCALE GENOMIC DNA]</scope>
    <source>
        <strain evidence="6">CG10_big_fil_rev_8_21_14_0_10_51_16</strain>
    </source>
</reference>
<accession>A0A2H0RFY3</accession>
<evidence type="ECO:0000256" key="4">
    <source>
        <dbReference type="ARBA" id="ARBA00022989"/>
    </source>
</evidence>
<dbReference type="InterPro" id="IPR000983">
    <property type="entry name" value="Bac_GSPG_pilin"/>
</dbReference>
<evidence type="ECO:0000313" key="7">
    <source>
        <dbReference type="Proteomes" id="UP000228767"/>
    </source>
</evidence>
<evidence type="ECO:0000256" key="3">
    <source>
        <dbReference type="ARBA" id="ARBA00022692"/>
    </source>
</evidence>
<name>A0A2H0RFY3_9BACT</name>
<proteinExistence type="predicted"/>
<evidence type="ECO:0000256" key="2">
    <source>
        <dbReference type="ARBA" id="ARBA00022481"/>
    </source>
</evidence>
<evidence type="ECO:0000256" key="1">
    <source>
        <dbReference type="ARBA" id="ARBA00004167"/>
    </source>
</evidence>
<dbReference type="Pfam" id="PF07963">
    <property type="entry name" value="N_methyl"/>
    <property type="match status" value="1"/>
</dbReference>
<dbReference type="PRINTS" id="PR00813">
    <property type="entry name" value="BCTERIALGSPG"/>
</dbReference>
<keyword evidence="5" id="KW-0472">Membrane</keyword>
<dbReference type="AlphaFoldDB" id="A0A2H0RFY3"/>
<dbReference type="GO" id="GO:0015628">
    <property type="term" value="P:protein secretion by the type II secretion system"/>
    <property type="evidence" value="ECO:0007669"/>
    <property type="project" value="InterPro"/>
</dbReference>
<keyword evidence="2" id="KW-0488">Methylation</keyword>
<gene>
    <name evidence="6" type="ORF">COV10_02175</name>
</gene>
<dbReference type="Gene3D" id="3.30.700.10">
    <property type="entry name" value="Glycoprotein, Type 4 Pilin"/>
    <property type="match status" value="1"/>
</dbReference>
<evidence type="ECO:0000313" key="6">
    <source>
        <dbReference type="EMBL" id="PIR44934.1"/>
    </source>
</evidence>
<dbReference type="SUPFAM" id="SSF54523">
    <property type="entry name" value="Pili subunits"/>
    <property type="match status" value="1"/>
</dbReference>
<dbReference type="PANTHER" id="PTHR30093:SF44">
    <property type="entry name" value="TYPE II SECRETION SYSTEM CORE PROTEIN G"/>
    <property type="match status" value="1"/>
</dbReference>
<dbReference type="InterPro" id="IPR045584">
    <property type="entry name" value="Pilin-like"/>
</dbReference>
<dbReference type="EMBL" id="PCYI01000015">
    <property type="protein sequence ID" value="PIR44934.1"/>
    <property type="molecule type" value="Genomic_DNA"/>
</dbReference>
<protein>
    <recommendedName>
        <fullName evidence="8">Pilin</fullName>
    </recommendedName>
</protein>
<organism evidence="6 7">
    <name type="scientific">Candidatus Vogelbacteria bacterium CG10_big_fil_rev_8_21_14_0_10_51_16</name>
    <dbReference type="NCBI Taxonomy" id="1975045"/>
    <lineage>
        <taxon>Bacteria</taxon>
        <taxon>Candidatus Vogeliibacteriota</taxon>
    </lineage>
</organism>
<dbReference type="GO" id="GO:0016020">
    <property type="term" value="C:membrane"/>
    <property type="evidence" value="ECO:0007669"/>
    <property type="project" value="UniProtKB-SubCell"/>
</dbReference>
<keyword evidence="3" id="KW-0812">Transmembrane</keyword>
<comment type="caution">
    <text evidence="6">The sequence shown here is derived from an EMBL/GenBank/DDBJ whole genome shotgun (WGS) entry which is preliminary data.</text>
</comment>
<dbReference type="InterPro" id="IPR012902">
    <property type="entry name" value="N_methyl_site"/>
</dbReference>
<evidence type="ECO:0000256" key="5">
    <source>
        <dbReference type="ARBA" id="ARBA00023136"/>
    </source>
</evidence>
<keyword evidence="4" id="KW-1133">Transmembrane helix</keyword>
<evidence type="ECO:0008006" key="8">
    <source>
        <dbReference type="Google" id="ProtNLM"/>
    </source>
</evidence>
<dbReference type="GO" id="GO:0015627">
    <property type="term" value="C:type II protein secretion system complex"/>
    <property type="evidence" value="ECO:0007669"/>
    <property type="project" value="InterPro"/>
</dbReference>